<organism evidence="1 2">
    <name type="scientific">Candidatus Uhrbacteria bacterium CG_4_9_14_3_um_filter_50_9</name>
    <dbReference type="NCBI Taxonomy" id="1975035"/>
    <lineage>
        <taxon>Bacteria</taxon>
        <taxon>Candidatus Uhriibacteriota</taxon>
    </lineage>
</organism>
<name>A0A2M7XBA2_9BACT</name>
<accession>A0A2M7XBA2</accession>
<protein>
    <submittedName>
        <fullName evidence="1">Uncharacterized protein</fullName>
    </submittedName>
</protein>
<dbReference type="Proteomes" id="UP000229385">
    <property type="component" value="Unassembled WGS sequence"/>
</dbReference>
<evidence type="ECO:0000313" key="2">
    <source>
        <dbReference type="Proteomes" id="UP000229385"/>
    </source>
</evidence>
<dbReference type="EMBL" id="PFWU01000049">
    <property type="protein sequence ID" value="PJA45168.1"/>
    <property type="molecule type" value="Genomic_DNA"/>
</dbReference>
<evidence type="ECO:0000313" key="1">
    <source>
        <dbReference type="EMBL" id="PJA45168.1"/>
    </source>
</evidence>
<proteinExistence type="predicted"/>
<sequence>MPDWDKLTDILKHSSLDRETKLMIIDLLSLNSEPELEEQISELVFKWHAADTAIVDALIDNFDNVQGSYEEGKATAETEAAKQTLKLADEVGREQRIKQIRDEIETL</sequence>
<gene>
    <name evidence="1" type="ORF">CO174_05030</name>
</gene>
<reference evidence="2" key="1">
    <citation type="submission" date="2017-09" db="EMBL/GenBank/DDBJ databases">
        <title>Depth-based differentiation of microbial function through sediment-hosted aquifers and enrichment of novel symbionts in the deep terrestrial subsurface.</title>
        <authorList>
            <person name="Probst A.J."/>
            <person name="Ladd B."/>
            <person name="Jarett J.K."/>
            <person name="Geller-Mcgrath D.E."/>
            <person name="Sieber C.M.K."/>
            <person name="Emerson J.B."/>
            <person name="Anantharaman K."/>
            <person name="Thomas B.C."/>
            <person name="Malmstrom R."/>
            <person name="Stieglmeier M."/>
            <person name="Klingl A."/>
            <person name="Woyke T."/>
            <person name="Ryan C.M."/>
            <person name="Banfield J.F."/>
        </authorList>
    </citation>
    <scope>NUCLEOTIDE SEQUENCE [LARGE SCALE GENOMIC DNA]</scope>
</reference>
<comment type="caution">
    <text evidence="1">The sequence shown here is derived from an EMBL/GenBank/DDBJ whole genome shotgun (WGS) entry which is preliminary data.</text>
</comment>
<dbReference type="AlphaFoldDB" id="A0A2M7XBA2"/>